<name>A0A6N1VA18_9HYPH</name>
<reference evidence="1 2" key="1">
    <citation type="submission" date="2020-06" db="EMBL/GenBank/DDBJ databases">
        <title>Oricola thermophila sp. nov. isolated from a tidal sediments.</title>
        <authorList>
            <person name="Kwon K.K."/>
            <person name="Yang S.-H."/>
            <person name="Park M.-J."/>
        </authorList>
    </citation>
    <scope>NUCLEOTIDE SEQUENCE [LARGE SCALE GENOMIC DNA]</scope>
    <source>
        <strain evidence="1 2">MEBiC13590</strain>
    </source>
</reference>
<protein>
    <submittedName>
        <fullName evidence="1">Uncharacterized protein</fullName>
    </submittedName>
</protein>
<dbReference type="EMBL" id="CP054836">
    <property type="protein sequence ID" value="QKV17841.1"/>
    <property type="molecule type" value="Genomic_DNA"/>
</dbReference>
<evidence type="ECO:0000313" key="2">
    <source>
        <dbReference type="Proteomes" id="UP000509367"/>
    </source>
</evidence>
<accession>A0A6N1VA18</accession>
<keyword evidence="2" id="KW-1185">Reference proteome</keyword>
<dbReference type="AlphaFoldDB" id="A0A6N1VA18"/>
<gene>
    <name evidence="1" type="ORF">HTY61_04895</name>
</gene>
<organism evidence="1 2">
    <name type="scientific">Oricola thermophila</name>
    <dbReference type="NCBI Taxonomy" id="2742145"/>
    <lineage>
        <taxon>Bacteria</taxon>
        <taxon>Pseudomonadati</taxon>
        <taxon>Pseudomonadota</taxon>
        <taxon>Alphaproteobacteria</taxon>
        <taxon>Hyphomicrobiales</taxon>
        <taxon>Ahrensiaceae</taxon>
        <taxon>Oricola</taxon>
    </lineage>
</organism>
<dbReference type="Proteomes" id="UP000509367">
    <property type="component" value="Chromosome"/>
</dbReference>
<dbReference type="RefSeq" id="WP_175275738.1">
    <property type="nucleotide sequence ID" value="NZ_CP054836.1"/>
</dbReference>
<proteinExistence type="predicted"/>
<evidence type="ECO:0000313" key="1">
    <source>
        <dbReference type="EMBL" id="QKV17841.1"/>
    </source>
</evidence>
<dbReference type="KEGG" id="orm:HTY61_04895"/>
<sequence>MAKRRRQRRTEKSTATHLMPAIQVNSKAQVLYVEVDNPRYERAHDGRKDNPRKTGAFLNIRESPIVWYRARRQVDDAQALAGDAFRRYYEMAGGAGVQAMDYTKEPVDGGFISDGLTDAKARAAMKLSEAHDILGVQGYRLVESVCAHGMYVKDMTRNHREASIMLNNLRMCLDALAESWGMQTRNRIRHSREA</sequence>